<comment type="caution">
    <text evidence="3">The sequence shown here is derived from an EMBL/GenBank/DDBJ whole genome shotgun (WGS) entry which is preliminary data.</text>
</comment>
<dbReference type="STRING" id="1235794.C811_01305"/>
<feature type="region of interest" description="Disordered" evidence="1">
    <location>
        <begin position="679"/>
        <end position="753"/>
    </location>
</feature>
<dbReference type="PATRIC" id="fig|1235794.3.peg.1291"/>
<protein>
    <recommendedName>
        <fullName evidence="5">Tat pathway signal sequence</fullName>
    </recommendedName>
</protein>
<evidence type="ECO:0000256" key="1">
    <source>
        <dbReference type="SAM" id="MobiDB-lite"/>
    </source>
</evidence>
<evidence type="ECO:0008006" key="5">
    <source>
        <dbReference type="Google" id="ProtNLM"/>
    </source>
</evidence>
<accession>R9KWH1</accession>
<dbReference type="EMBL" id="ASSY01000008">
    <property type="protein sequence ID" value="EOS50889.1"/>
    <property type="molecule type" value="Genomic_DNA"/>
</dbReference>
<organism evidence="3 4">
    <name type="scientific">Adlercreutzia caecimuris B7</name>
    <dbReference type="NCBI Taxonomy" id="1235794"/>
    <lineage>
        <taxon>Bacteria</taxon>
        <taxon>Bacillati</taxon>
        <taxon>Actinomycetota</taxon>
        <taxon>Coriobacteriia</taxon>
        <taxon>Eggerthellales</taxon>
        <taxon>Eggerthellaceae</taxon>
        <taxon>Adlercreutzia</taxon>
    </lineage>
</organism>
<dbReference type="HOGENOM" id="CLU_015927_0_0_11"/>
<reference evidence="3 4" key="1">
    <citation type="submission" date="2013-04" db="EMBL/GenBank/DDBJ databases">
        <title>The Genome Sequence of Enterorhabdus caecimuris B7.</title>
        <authorList>
            <consortium name="The Broad Institute Genomics Platform"/>
            <consortium name="The Broad Institute Genome Sequencing Center for Infectious Disease"/>
            <person name="Earl A."/>
            <person name="Xavier R."/>
            <person name="Elson C."/>
            <person name="Duck W."/>
            <person name="Walker B."/>
            <person name="Young S."/>
            <person name="Zeng Q."/>
            <person name="Gargeya S."/>
            <person name="Fitzgerald M."/>
            <person name="Haas B."/>
            <person name="Abouelleil A."/>
            <person name="Allen A.W."/>
            <person name="Alvarado L."/>
            <person name="Arachchi H.M."/>
            <person name="Berlin A.M."/>
            <person name="Chapman S.B."/>
            <person name="Gainer-Dewar J."/>
            <person name="Goldberg J."/>
            <person name="Griggs A."/>
            <person name="Gujja S."/>
            <person name="Hansen M."/>
            <person name="Howarth C."/>
            <person name="Imamovic A."/>
            <person name="Ireland A."/>
            <person name="Larimer J."/>
            <person name="McCowan C."/>
            <person name="Murphy C."/>
            <person name="Pearson M."/>
            <person name="Poon T.W."/>
            <person name="Priest M."/>
            <person name="Roberts A."/>
            <person name="Saif S."/>
            <person name="Shea T."/>
            <person name="Sisk P."/>
            <person name="Sykes S."/>
            <person name="Wortman J."/>
            <person name="Nusbaum C."/>
            <person name="Birren B."/>
        </authorList>
    </citation>
    <scope>NUCLEOTIDE SEQUENCE [LARGE SCALE GENOMIC DNA]</scope>
    <source>
        <strain evidence="3 4">B7</strain>
    </source>
</reference>
<feature type="region of interest" description="Disordered" evidence="1">
    <location>
        <begin position="22"/>
        <end position="62"/>
    </location>
</feature>
<dbReference type="AlphaFoldDB" id="R9KWH1"/>
<feature type="compositionally biased region" description="Low complexity" evidence="1">
    <location>
        <begin position="29"/>
        <end position="48"/>
    </location>
</feature>
<sequence>MRLVAQSGLDALLEALRQSGMNTDGVESGSGANANAGSGAGPQTPGSGPASGSGANGGSGASGSRGGVGGFGGFPFGGFGGFGGAGNGGGRGRGGSGAGGNGGNGGPTVDFEFLANDFHLPSKKWLAVLILVALLVIAGAYWWFHPSINIHSTDFWGFVFIVILLPLFLIFWVRSKQYKTGTKEVTKNEGKAKTFRILSFVPVAVVALVAIGAVMSMAIFPGNAEKYSNVLKTDTLEFAQDIKEVNYSEIPVIDRDSAILLGNREMGSIPEYVSQFEVSNLYSQINYQGTPVRVSPLGYADLFKWFTNRDGGIPAYALVNMTTQDAEIVRLGDNPIYYSQSEPLARNIDRHVQLKYPFYMFGEKSFEIDEDGHPWWICPVKDFTIGLFGGETISRVVLCDATTGETQDLSVEECPEWVDRVFPAELLIQQYNWWGAYNNGWLNSFLGQEGVVRTTPGTDGTLGYNYIAKDDDVWVYTGVTSATADNSIIGFVLVNQRTQESHFYSVAGATEDSAMESAEGQVQNLRYTSTFPLLINVGNQPTYFMALKDGAGLVKKFAMIDIQRYQNVAVGDTVADTQKAYEALLATNGVVTESDGGTATDVKTVKGTIRSLNQAVIEGNTHFYVTLEDEDGNIFDFALPGLLDIVGYKVGDVINFTYVESAGSNVSPAYEILGADGKAPATEDAAGSDGSAAGDAGAEGAPADANTDGSAAAPTPAGDENASGEPEDDVVEQNGAAQTPAEVAAGDDTKQAA</sequence>
<dbReference type="Proteomes" id="UP000014204">
    <property type="component" value="Unassembled WGS sequence"/>
</dbReference>
<keyword evidence="2" id="KW-1133">Transmembrane helix</keyword>
<evidence type="ECO:0000256" key="2">
    <source>
        <dbReference type="SAM" id="Phobius"/>
    </source>
</evidence>
<feature type="compositionally biased region" description="Low complexity" evidence="1">
    <location>
        <begin position="683"/>
        <end position="705"/>
    </location>
</feature>
<feature type="transmembrane region" description="Helical" evidence="2">
    <location>
        <begin position="125"/>
        <end position="143"/>
    </location>
</feature>
<keyword evidence="2" id="KW-0812">Transmembrane</keyword>
<feature type="compositionally biased region" description="Gly residues" evidence="1">
    <location>
        <begin position="49"/>
        <end position="62"/>
    </location>
</feature>
<evidence type="ECO:0000313" key="3">
    <source>
        <dbReference type="EMBL" id="EOS50889.1"/>
    </source>
</evidence>
<proteinExistence type="predicted"/>
<evidence type="ECO:0000313" key="4">
    <source>
        <dbReference type="Proteomes" id="UP000014204"/>
    </source>
</evidence>
<feature type="transmembrane region" description="Helical" evidence="2">
    <location>
        <begin position="194"/>
        <end position="220"/>
    </location>
</feature>
<keyword evidence="2" id="KW-0472">Membrane</keyword>
<dbReference type="eggNOG" id="ENOG502Z7PD">
    <property type="taxonomic scope" value="Bacteria"/>
</dbReference>
<name>R9KWH1_9ACTN</name>
<keyword evidence="4" id="KW-1185">Reference proteome</keyword>
<feature type="transmembrane region" description="Helical" evidence="2">
    <location>
        <begin position="155"/>
        <end position="173"/>
    </location>
</feature>
<gene>
    <name evidence="3" type="ORF">C811_01305</name>
</gene>